<comment type="caution">
    <text evidence="3">The sequence shown here is derived from an EMBL/GenBank/DDBJ whole genome shotgun (WGS) entry which is preliminary data.</text>
</comment>
<gene>
    <name evidence="3" type="ORF">FOZ63_005849</name>
</gene>
<evidence type="ECO:0000313" key="4">
    <source>
        <dbReference type="Proteomes" id="UP000553632"/>
    </source>
</evidence>
<protein>
    <recommendedName>
        <fullName evidence="2">DDHD domain-containing protein</fullName>
    </recommendedName>
</protein>
<dbReference type="AlphaFoldDB" id="A0A7J6TB59"/>
<reference evidence="3 4" key="1">
    <citation type="submission" date="2020-04" db="EMBL/GenBank/DDBJ databases">
        <title>Perkinsus olseni comparative genomics.</title>
        <authorList>
            <person name="Bogema D.R."/>
        </authorList>
    </citation>
    <scope>NUCLEOTIDE SEQUENCE [LARGE SCALE GENOMIC DNA]</scope>
    <source>
        <strain evidence="3 4">ATCC PRA-207</strain>
    </source>
</reference>
<proteinExistence type="predicted"/>
<dbReference type="SMART" id="SM01127">
    <property type="entry name" value="DDHD"/>
    <property type="match status" value="1"/>
</dbReference>
<evidence type="ECO:0000313" key="3">
    <source>
        <dbReference type="EMBL" id="KAF4742519.1"/>
    </source>
</evidence>
<dbReference type="OMA" id="DWIFEAT"/>
<dbReference type="InterPro" id="IPR029058">
    <property type="entry name" value="AB_hydrolase_fold"/>
</dbReference>
<feature type="region of interest" description="Disordered" evidence="1">
    <location>
        <begin position="528"/>
        <end position="550"/>
    </location>
</feature>
<evidence type="ECO:0000256" key="1">
    <source>
        <dbReference type="SAM" id="MobiDB-lite"/>
    </source>
</evidence>
<dbReference type="PANTHER" id="PTHR23509">
    <property type="entry name" value="PA-PL1 PHOSPHOLIPASE FAMILY"/>
    <property type="match status" value="1"/>
</dbReference>
<dbReference type="InterPro" id="IPR004177">
    <property type="entry name" value="DDHD_dom"/>
</dbReference>
<sequence length="550" mass="60399">MSESGSALWILGSQFALLNKRLECPRTSSGSTTLLRTWVVFPMPDQDNLDSALETKEARVGVYGDRWVVDLASRTVSPRYWKMASSEVVRALWHVDGKPLPEEDSVAIEKWIEEREAGDASGERSPDYLALPDGKNFVEYQESGDSYVVYGSGIGVYLGPRSPLTRGWPDVPAEFGDSAVPASDLIFCIHGMGEHFWSQPSQQNAGSPGAFVDSVREFRELININHSDGEGRTECIPIVWANIIHEDDTDLVGRVRDITLRSVPLLRSLANDVAADVMFYQSPIYETKIRKGVISSINNAVNEYMAAVDHCGRTKPRVSILGHSLGSVIAYDIVRIQDSDDLPPEFRLTSNMDVHVLFLCGSPLPLFLTCRGVGRSDIVPLANCGRVYNVFNPTDPVAYRIEPLIDPDCKAVNAHHVPFYSGGGGVQKHVQVKSAVQSFAESAYESGVANALIKPVKNLLGFDAEEKKKYSEVVAKIKKLNRSERIDWVLQDSFIESAGEYVAAVASHCKYFGNADFAAFVREKISSDAHSSADESDSIEPAESAESITG</sequence>
<dbReference type="GO" id="GO:0004620">
    <property type="term" value="F:phospholipase activity"/>
    <property type="evidence" value="ECO:0007669"/>
    <property type="project" value="TreeGrafter"/>
</dbReference>
<dbReference type="Proteomes" id="UP000553632">
    <property type="component" value="Unassembled WGS sequence"/>
</dbReference>
<accession>A0A7J6TB59</accession>
<dbReference type="Pfam" id="PF02862">
    <property type="entry name" value="DDHD"/>
    <property type="match status" value="2"/>
</dbReference>
<evidence type="ECO:0000259" key="2">
    <source>
        <dbReference type="PROSITE" id="PS51043"/>
    </source>
</evidence>
<dbReference type="PROSITE" id="PS51043">
    <property type="entry name" value="DDHD"/>
    <property type="match status" value="1"/>
</dbReference>
<dbReference type="SUPFAM" id="SSF53474">
    <property type="entry name" value="alpha/beta-Hydrolases"/>
    <property type="match status" value="1"/>
</dbReference>
<keyword evidence="4" id="KW-1185">Reference proteome</keyword>
<dbReference type="GO" id="GO:0046872">
    <property type="term" value="F:metal ion binding"/>
    <property type="evidence" value="ECO:0007669"/>
    <property type="project" value="InterPro"/>
</dbReference>
<dbReference type="GO" id="GO:0005737">
    <property type="term" value="C:cytoplasm"/>
    <property type="evidence" value="ECO:0007669"/>
    <property type="project" value="TreeGrafter"/>
</dbReference>
<organism evidence="3 4">
    <name type="scientific">Perkinsus olseni</name>
    <name type="common">Perkinsus atlanticus</name>
    <dbReference type="NCBI Taxonomy" id="32597"/>
    <lineage>
        <taxon>Eukaryota</taxon>
        <taxon>Sar</taxon>
        <taxon>Alveolata</taxon>
        <taxon>Perkinsozoa</taxon>
        <taxon>Perkinsea</taxon>
        <taxon>Perkinsida</taxon>
        <taxon>Perkinsidae</taxon>
        <taxon>Perkinsus</taxon>
    </lineage>
</organism>
<dbReference type="InterPro" id="IPR058055">
    <property type="entry name" value="PA-PLA1"/>
</dbReference>
<dbReference type="PANTHER" id="PTHR23509:SF10">
    <property type="entry name" value="LD21067P"/>
    <property type="match status" value="1"/>
</dbReference>
<feature type="domain" description="DDHD" evidence="2">
    <location>
        <begin position="350"/>
        <end position="527"/>
    </location>
</feature>
<dbReference type="EMBL" id="JABANO010012018">
    <property type="protein sequence ID" value="KAF4742519.1"/>
    <property type="molecule type" value="Genomic_DNA"/>
</dbReference>
<name>A0A7J6TB59_PEROL</name>